<protein>
    <submittedName>
        <fullName evidence="1">Uncharacterized protein</fullName>
    </submittedName>
</protein>
<name>A0A2H3TN80_FUSOX</name>
<organism evidence="1 2">
    <name type="scientific">Fusarium oxysporum</name>
    <name type="common">Fusarium vascular wilt</name>
    <dbReference type="NCBI Taxonomy" id="5507"/>
    <lineage>
        <taxon>Eukaryota</taxon>
        <taxon>Fungi</taxon>
        <taxon>Dikarya</taxon>
        <taxon>Ascomycota</taxon>
        <taxon>Pezizomycotina</taxon>
        <taxon>Sordariomycetes</taxon>
        <taxon>Hypocreomycetidae</taxon>
        <taxon>Hypocreales</taxon>
        <taxon>Nectriaceae</taxon>
        <taxon>Fusarium</taxon>
        <taxon>Fusarium oxysporum species complex</taxon>
    </lineage>
</organism>
<evidence type="ECO:0000313" key="2">
    <source>
        <dbReference type="Proteomes" id="UP000219369"/>
    </source>
</evidence>
<accession>A0A2H3TN80</accession>
<reference evidence="2" key="1">
    <citation type="submission" date="2016-09" db="EMBL/GenBank/DDBJ databases">
        <authorList>
            <person name="Guldener U."/>
        </authorList>
    </citation>
    <scope>NUCLEOTIDE SEQUENCE [LARGE SCALE GENOMIC DNA]</scope>
    <source>
        <strain evidence="2">V64-1</strain>
    </source>
</reference>
<dbReference type="AlphaFoldDB" id="A0A2H3TN80"/>
<gene>
    <name evidence="1" type="ORF">FRV6_14226</name>
</gene>
<evidence type="ECO:0000313" key="1">
    <source>
        <dbReference type="EMBL" id="SCO90098.1"/>
    </source>
</evidence>
<proteinExistence type="predicted"/>
<dbReference type="EMBL" id="FMJY01000009">
    <property type="protein sequence ID" value="SCO90098.1"/>
    <property type="molecule type" value="Genomic_DNA"/>
</dbReference>
<sequence length="21" mass="2454">MDIIMMKTAKIVTNQEVQRGF</sequence>
<dbReference type="Proteomes" id="UP000219369">
    <property type="component" value="Unassembled WGS sequence"/>
</dbReference>